<dbReference type="PANTHER" id="PTHR10110">
    <property type="entry name" value="SODIUM/HYDROGEN EXCHANGER"/>
    <property type="match status" value="1"/>
</dbReference>
<feature type="transmembrane region" description="Helical" evidence="12">
    <location>
        <begin position="361"/>
        <end position="383"/>
    </location>
</feature>
<dbReference type="GO" id="GO:0098719">
    <property type="term" value="P:sodium ion import across plasma membrane"/>
    <property type="evidence" value="ECO:0007669"/>
    <property type="project" value="TreeGrafter"/>
</dbReference>
<keyword evidence="10" id="KW-0175">Coiled coil</keyword>
<dbReference type="GO" id="GO:0051453">
    <property type="term" value="P:regulation of intracellular pH"/>
    <property type="evidence" value="ECO:0007669"/>
    <property type="project" value="TreeGrafter"/>
</dbReference>
<evidence type="ECO:0000256" key="9">
    <source>
        <dbReference type="ARBA" id="ARBA00023201"/>
    </source>
</evidence>
<dbReference type="InterPro" id="IPR018490">
    <property type="entry name" value="cNMP-bd_dom_sf"/>
</dbReference>
<keyword evidence="3" id="KW-1003">Cell membrane</keyword>
<feature type="region of interest" description="Disordered" evidence="11">
    <location>
        <begin position="32"/>
        <end position="53"/>
    </location>
</feature>
<evidence type="ECO:0000256" key="2">
    <source>
        <dbReference type="ARBA" id="ARBA00022448"/>
    </source>
</evidence>
<keyword evidence="9" id="KW-0739">Sodium transport</keyword>
<dbReference type="HOGENOM" id="CLU_005912_8_0_1"/>
<evidence type="ECO:0000256" key="7">
    <source>
        <dbReference type="ARBA" id="ARBA00023065"/>
    </source>
</evidence>
<evidence type="ECO:0000256" key="6">
    <source>
        <dbReference type="ARBA" id="ARBA00023053"/>
    </source>
</evidence>
<feature type="chain" id="PRO_5004201331" evidence="13">
    <location>
        <begin position="26"/>
        <end position="1140"/>
    </location>
</feature>
<sequence length="1140" mass="131854">MKSTTYRLLLTGIVALSIFLQTVLATLENGQQQNSNQTNSSESFQQKESSQDDMNSIIKKVKDSSIVKPEEHIVKESRIIFFIFMSLTIGGLLKHVNKRFPVAYTSMLFLIGYFGGLFHDSLGQLGESIKSASSINPHGILIIFLPVMIFQSAYNTDWHIFRRQFSQIFILAVPCVIVGSVLIMAFIKLLYRGDEYSLSSTFLLGSLLSWTDTVAIGAILQEIGAPKRLNSLIKGESLMNDITCVALYKVVKEVVRESITGFWGSVQYFFVVALGGILFGILFGFVTSFWIKKIFNDEIHAVNIVLLSCYLLYFFGQNITIFGQSLNGIVPLVSFGLFMSASGKKRIASQADQAFRQFWNYISFCAETVIFILAGVIVSFTFYSEETSGITTPDYYKLFLIYIFTIISRLASISMFMHFLQRLGYGLTWHEVYVLAYGGLKGAIGVSIALIVSHDQHFNSEMRALILFEVAGNCLLTLLINGSTIKFLIQYLKITPTSQLKDKLFMDYLEKDFKEELEQQVKELKESKYLKNADWDNDVLVLSGAKKQQEYMLQLDKKIQEKEQNQEDNKKKEENELQVVLLKDEKKYQENDRVDEENKQEDKPRQERSNSNSSDSSDEDNENSIKQDDETLIFIRNIFLKRLKSAIWDLFEKNQCTGESYIRLCEAVDWDLDLETSLMNNWTYLKRQFSEGYIHFYSTLRNWTIIGNWAKKQLFQHISGIFDMVHTYLEAHKIAMTNLLSIKQDERYIQIILQEAQENEIYAKQYLDDFLDISFPDVSQQIRTKKVAFTILEYQKDIIKEKSAQGQLDEKEFFSLKKKIDQNIIQINNLTPSWNELKFDDFIKSQPLFQLLSQHMKEKAKFSEIISQATEARFDPEQFVFKSEKKATHIFVIMRGGGTESYKNDLGKFSVKRGVGHILPIQQLLNSNNKYQTEFQADCMMITRQIEIKKIQDHIKCHHEIEHHIYRESLPYLFKIHYQQFAPLSVLDIEKIEDIINKTFVRRIKKDTIFEMQSGGILARGEVQLVLNEIGQSSLNVFEDDQNNVVKKRESSEVNIQEQDARLRPNFQSEQDQMPEKVITAYSIINPNASYYTYKTTKKSIIFEFTNPEEIRLLTTALRRQRATLITPNSALRNLLKKYN</sequence>
<feature type="transmembrane region" description="Helical" evidence="12">
    <location>
        <begin position="77"/>
        <end position="93"/>
    </location>
</feature>
<feature type="compositionally biased region" description="Basic and acidic residues" evidence="11">
    <location>
        <begin position="590"/>
        <end position="608"/>
    </location>
</feature>
<dbReference type="eggNOG" id="KOG1965">
    <property type="taxonomic scope" value="Eukaryota"/>
</dbReference>
<dbReference type="GO" id="GO:0005886">
    <property type="term" value="C:plasma membrane"/>
    <property type="evidence" value="ECO:0007669"/>
    <property type="project" value="UniProtKB-SubCell"/>
</dbReference>
<organism evidence="15 16">
    <name type="scientific">Tetrahymena thermophila (strain SB210)</name>
    <dbReference type="NCBI Taxonomy" id="312017"/>
    <lineage>
        <taxon>Eukaryota</taxon>
        <taxon>Sar</taxon>
        <taxon>Alveolata</taxon>
        <taxon>Ciliophora</taxon>
        <taxon>Intramacronucleata</taxon>
        <taxon>Oligohymenophorea</taxon>
        <taxon>Hymenostomatida</taxon>
        <taxon>Tetrahymenina</taxon>
        <taxon>Tetrahymenidae</taxon>
        <taxon>Tetrahymena</taxon>
    </lineage>
</organism>
<gene>
    <name evidence="15" type="ORF">TTHERM_00999040</name>
</gene>
<dbReference type="PANTHER" id="PTHR10110:SF86">
    <property type="entry name" value="SODIUM_HYDROGEN EXCHANGER 7"/>
    <property type="match status" value="1"/>
</dbReference>
<dbReference type="EMBL" id="GG662652">
    <property type="protein sequence ID" value="EAR83252.2"/>
    <property type="molecule type" value="Genomic_DNA"/>
</dbReference>
<feature type="compositionally biased region" description="Low complexity" evidence="11">
    <location>
        <begin position="32"/>
        <end position="48"/>
    </location>
</feature>
<dbReference type="GO" id="GO:0015386">
    <property type="term" value="F:potassium:proton antiporter activity"/>
    <property type="evidence" value="ECO:0007669"/>
    <property type="project" value="TreeGrafter"/>
</dbReference>
<feature type="transmembrane region" description="Helical" evidence="12">
    <location>
        <begin position="432"/>
        <end position="452"/>
    </location>
</feature>
<accession>Q22D73</accession>
<feature type="transmembrane region" description="Helical" evidence="12">
    <location>
        <begin position="138"/>
        <end position="156"/>
    </location>
</feature>
<evidence type="ECO:0000256" key="1">
    <source>
        <dbReference type="ARBA" id="ARBA00004651"/>
    </source>
</evidence>
<name>Q22D73_TETTS</name>
<dbReference type="InterPro" id="IPR018422">
    <property type="entry name" value="Cation/H_exchanger_CPA1"/>
</dbReference>
<keyword evidence="4 12" id="KW-0812">Transmembrane</keyword>
<evidence type="ECO:0000256" key="5">
    <source>
        <dbReference type="ARBA" id="ARBA00022989"/>
    </source>
</evidence>
<dbReference type="SUPFAM" id="SSF51206">
    <property type="entry name" value="cAMP-binding domain-like"/>
    <property type="match status" value="1"/>
</dbReference>
<keyword evidence="16" id="KW-1185">Reference proteome</keyword>
<feature type="transmembrane region" description="Helical" evidence="12">
    <location>
        <begin position="321"/>
        <end position="340"/>
    </location>
</feature>
<feature type="transmembrane region" description="Helical" evidence="12">
    <location>
        <begin position="168"/>
        <end position="191"/>
    </location>
</feature>
<keyword evidence="7" id="KW-0406">Ion transport</keyword>
<feature type="transmembrane region" description="Helical" evidence="12">
    <location>
        <begin position="298"/>
        <end position="315"/>
    </location>
</feature>
<dbReference type="Gene3D" id="6.10.140.1330">
    <property type="match status" value="1"/>
</dbReference>
<evidence type="ECO:0000313" key="16">
    <source>
        <dbReference type="Proteomes" id="UP000009168"/>
    </source>
</evidence>
<evidence type="ECO:0000259" key="14">
    <source>
        <dbReference type="Pfam" id="PF00999"/>
    </source>
</evidence>
<evidence type="ECO:0000256" key="10">
    <source>
        <dbReference type="SAM" id="Coils"/>
    </source>
</evidence>
<keyword evidence="5 12" id="KW-1133">Transmembrane helix</keyword>
<evidence type="ECO:0000256" key="8">
    <source>
        <dbReference type="ARBA" id="ARBA00023136"/>
    </source>
</evidence>
<feature type="domain" description="Cation/H+ exchanger transmembrane" evidence="14">
    <location>
        <begin position="86"/>
        <end position="489"/>
    </location>
</feature>
<dbReference type="InterPro" id="IPR006153">
    <property type="entry name" value="Cation/H_exchanger_TM"/>
</dbReference>
<reference evidence="16" key="1">
    <citation type="journal article" date="2006" name="PLoS Biol.">
        <title>Macronuclear genome sequence of the ciliate Tetrahymena thermophila, a model eukaryote.</title>
        <authorList>
            <person name="Eisen J.A."/>
            <person name="Coyne R.S."/>
            <person name="Wu M."/>
            <person name="Wu D."/>
            <person name="Thiagarajan M."/>
            <person name="Wortman J.R."/>
            <person name="Badger J.H."/>
            <person name="Ren Q."/>
            <person name="Amedeo P."/>
            <person name="Jones K.M."/>
            <person name="Tallon L.J."/>
            <person name="Delcher A.L."/>
            <person name="Salzberg S.L."/>
            <person name="Silva J.C."/>
            <person name="Haas B.J."/>
            <person name="Majoros W.H."/>
            <person name="Farzad M."/>
            <person name="Carlton J.M."/>
            <person name="Smith R.K. Jr."/>
            <person name="Garg J."/>
            <person name="Pearlman R.E."/>
            <person name="Karrer K.M."/>
            <person name="Sun L."/>
            <person name="Manning G."/>
            <person name="Elde N.C."/>
            <person name="Turkewitz A.P."/>
            <person name="Asai D.J."/>
            <person name="Wilkes D.E."/>
            <person name="Wang Y."/>
            <person name="Cai H."/>
            <person name="Collins K."/>
            <person name="Stewart B.A."/>
            <person name="Lee S.R."/>
            <person name="Wilamowska K."/>
            <person name="Weinberg Z."/>
            <person name="Ruzzo W.L."/>
            <person name="Wloga D."/>
            <person name="Gaertig J."/>
            <person name="Frankel J."/>
            <person name="Tsao C.-C."/>
            <person name="Gorovsky M.A."/>
            <person name="Keeling P.J."/>
            <person name="Waller R.F."/>
            <person name="Patron N.J."/>
            <person name="Cherry J.M."/>
            <person name="Stover N.A."/>
            <person name="Krieger C.J."/>
            <person name="del Toro C."/>
            <person name="Ryder H.F."/>
            <person name="Williamson S.C."/>
            <person name="Barbeau R.A."/>
            <person name="Hamilton E.P."/>
            <person name="Orias E."/>
        </authorList>
    </citation>
    <scope>NUCLEOTIDE SEQUENCE [LARGE SCALE GENOMIC DNA]</scope>
    <source>
        <strain evidence="16">SB210</strain>
    </source>
</reference>
<dbReference type="Proteomes" id="UP000009168">
    <property type="component" value="Unassembled WGS sequence"/>
</dbReference>
<dbReference type="AlphaFoldDB" id="Q22D73"/>
<proteinExistence type="predicted"/>
<evidence type="ECO:0000256" key="12">
    <source>
        <dbReference type="SAM" id="Phobius"/>
    </source>
</evidence>
<comment type="subcellular location">
    <subcellularLocation>
        <location evidence="1">Cell membrane</location>
        <topology evidence="1">Multi-pass membrane protein</topology>
    </subcellularLocation>
</comment>
<keyword evidence="2" id="KW-0813">Transport</keyword>
<keyword evidence="8 12" id="KW-0472">Membrane</keyword>
<keyword evidence="6" id="KW-0915">Sodium</keyword>
<dbReference type="GO" id="GO:0015385">
    <property type="term" value="F:sodium:proton antiporter activity"/>
    <property type="evidence" value="ECO:0007669"/>
    <property type="project" value="InterPro"/>
</dbReference>
<dbReference type="InParanoid" id="Q22D73"/>
<feature type="transmembrane region" description="Helical" evidence="12">
    <location>
        <begin position="395"/>
        <end position="420"/>
    </location>
</feature>
<evidence type="ECO:0000256" key="3">
    <source>
        <dbReference type="ARBA" id="ARBA00022475"/>
    </source>
</evidence>
<dbReference type="Pfam" id="PF00999">
    <property type="entry name" value="Na_H_Exchanger"/>
    <property type="match status" value="1"/>
</dbReference>
<dbReference type="KEGG" id="tet:TTHERM_00999040"/>
<keyword evidence="13" id="KW-0732">Signal</keyword>
<protein>
    <submittedName>
        <fullName evidence="15">Sodium/hydrogen exchanger family protein</fullName>
    </submittedName>
</protein>
<dbReference type="GeneID" id="7839023"/>
<evidence type="ECO:0000256" key="11">
    <source>
        <dbReference type="SAM" id="MobiDB-lite"/>
    </source>
</evidence>
<dbReference type="RefSeq" id="XP_001030915.2">
    <property type="nucleotide sequence ID" value="XM_001030915.3"/>
</dbReference>
<feature type="transmembrane region" description="Helical" evidence="12">
    <location>
        <begin position="268"/>
        <end position="291"/>
    </location>
</feature>
<evidence type="ECO:0000256" key="4">
    <source>
        <dbReference type="ARBA" id="ARBA00022692"/>
    </source>
</evidence>
<feature type="signal peptide" evidence="13">
    <location>
        <begin position="1"/>
        <end position="25"/>
    </location>
</feature>
<evidence type="ECO:0000256" key="13">
    <source>
        <dbReference type="SAM" id="SignalP"/>
    </source>
</evidence>
<dbReference type="OrthoDB" id="441412at2759"/>
<feature type="region of interest" description="Disordered" evidence="11">
    <location>
        <begin position="590"/>
        <end position="624"/>
    </location>
</feature>
<feature type="coiled-coil region" evidence="10">
    <location>
        <begin position="514"/>
        <end position="583"/>
    </location>
</feature>
<evidence type="ECO:0000313" key="15">
    <source>
        <dbReference type="EMBL" id="EAR83252.2"/>
    </source>
</evidence>
<feature type="transmembrane region" description="Helical" evidence="12">
    <location>
        <begin position="100"/>
        <end position="118"/>
    </location>
</feature>